<evidence type="ECO:0000313" key="1">
    <source>
        <dbReference type="EMBL" id="WUR03219.1"/>
    </source>
</evidence>
<dbReference type="Proteomes" id="UP001334084">
    <property type="component" value="Chromosome 4"/>
</dbReference>
<dbReference type="AlphaFoldDB" id="A0AAX4JB83"/>
<reference evidence="1" key="1">
    <citation type="journal article" date="2024" name="BMC Genomics">
        <title>Functional annotation of a divergent genome using sequence and structure-based similarity.</title>
        <authorList>
            <person name="Svedberg D."/>
            <person name="Winiger R.R."/>
            <person name="Berg A."/>
            <person name="Sharma H."/>
            <person name="Tellgren-Roth C."/>
            <person name="Debrunner-Vossbrinck B.A."/>
            <person name="Vossbrinck C.R."/>
            <person name="Barandun J."/>
        </authorList>
    </citation>
    <scope>NUCLEOTIDE SEQUENCE</scope>
    <source>
        <strain evidence="1">Illinois isolate</strain>
    </source>
</reference>
<keyword evidence="2" id="KW-1185">Reference proteome</keyword>
<dbReference type="GeneID" id="90541038"/>
<dbReference type="KEGG" id="vnx:VNE69_04048"/>
<dbReference type="EMBL" id="CP142729">
    <property type="protein sequence ID" value="WUR03219.1"/>
    <property type="molecule type" value="Genomic_DNA"/>
</dbReference>
<organism evidence="1 2">
    <name type="scientific">Vairimorpha necatrix</name>
    <dbReference type="NCBI Taxonomy" id="6039"/>
    <lineage>
        <taxon>Eukaryota</taxon>
        <taxon>Fungi</taxon>
        <taxon>Fungi incertae sedis</taxon>
        <taxon>Microsporidia</taxon>
        <taxon>Nosematidae</taxon>
        <taxon>Vairimorpha</taxon>
    </lineage>
</organism>
<name>A0AAX4JB83_9MICR</name>
<proteinExistence type="predicted"/>
<protein>
    <submittedName>
        <fullName evidence="1">SP-containing protein</fullName>
    </submittedName>
</protein>
<accession>A0AAX4JB83</accession>
<dbReference type="RefSeq" id="XP_065329364.1">
    <property type="nucleotide sequence ID" value="XM_065473292.1"/>
</dbReference>
<sequence length="219" mass="26248">MYFSCIFFILVIHNKKYQVLLSFNVDNICTITLPLDIDPLNTESYVYMLTEIPIKEHVDIDAFLNYNLIHPERCHYFDYSKFGHYFNNKICREEQTDSIKKNYTVDKIFIEKSIIINPSNYYYITGIHSRDDRTVSNLYITSRIRFIKRKPIYSVHYIDILHPGLKNKQIIPYFHNSHIISPHVLLEIQKKYEAFGQDFARFLMFYDGKTTPENDFKIE</sequence>
<evidence type="ECO:0000313" key="2">
    <source>
        <dbReference type="Proteomes" id="UP001334084"/>
    </source>
</evidence>
<gene>
    <name evidence="1" type="ORF">VNE69_04048</name>
</gene>